<evidence type="ECO:0000313" key="2">
    <source>
        <dbReference type="EMBL" id="MFC3550633.1"/>
    </source>
</evidence>
<reference evidence="3" key="1">
    <citation type="journal article" date="2019" name="Int. J. Syst. Evol. Microbiol.">
        <title>The Global Catalogue of Microorganisms (GCM) 10K type strain sequencing project: providing services to taxonomists for standard genome sequencing and annotation.</title>
        <authorList>
            <consortium name="The Broad Institute Genomics Platform"/>
            <consortium name="The Broad Institute Genome Sequencing Center for Infectious Disease"/>
            <person name="Wu L."/>
            <person name="Ma J."/>
        </authorList>
    </citation>
    <scope>NUCLEOTIDE SEQUENCE [LARGE SCALE GENOMIC DNA]</scope>
    <source>
        <strain evidence="3">KCTC 42875</strain>
    </source>
</reference>
<proteinExistence type="predicted"/>
<evidence type="ECO:0000313" key="3">
    <source>
        <dbReference type="Proteomes" id="UP001595740"/>
    </source>
</evidence>
<gene>
    <name evidence="2" type="ORF">ACFOLC_06340</name>
</gene>
<dbReference type="EMBL" id="JBHRXK010000002">
    <property type="protein sequence ID" value="MFC3550633.1"/>
    <property type="molecule type" value="Genomic_DNA"/>
</dbReference>
<feature type="compositionally biased region" description="Basic and acidic residues" evidence="1">
    <location>
        <begin position="54"/>
        <end position="66"/>
    </location>
</feature>
<protein>
    <recommendedName>
        <fullName evidence="4">Lipoprotein</fullName>
    </recommendedName>
</protein>
<comment type="caution">
    <text evidence="2">The sequence shown here is derived from an EMBL/GenBank/DDBJ whole genome shotgun (WGS) entry which is preliminary data.</text>
</comment>
<organism evidence="2 3">
    <name type="scientific">Lysobacter cavernae</name>
    <dbReference type="NCBI Taxonomy" id="1685901"/>
    <lineage>
        <taxon>Bacteria</taxon>
        <taxon>Pseudomonadati</taxon>
        <taxon>Pseudomonadota</taxon>
        <taxon>Gammaproteobacteria</taxon>
        <taxon>Lysobacterales</taxon>
        <taxon>Lysobacteraceae</taxon>
        <taxon>Lysobacter</taxon>
    </lineage>
</organism>
<sequence length="72" mass="7721">MTRTLLCTLTVLALLAGCSKPRAPDKERPVEPQATQLRDAIQAPIEQAQAAQDEAVKAAEQQREAIEAATGH</sequence>
<name>A0ABV7RR06_9GAMM</name>
<keyword evidence="3" id="KW-1185">Reference proteome</keyword>
<dbReference type="PROSITE" id="PS51257">
    <property type="entry name" value="PROKAR_LIPOPROTEIN"/>
    <property type="match status" value="1"/>
</dbReference>
<dbReference type="RefSeq" id="WP_386758378.1">
    <property type="nucleotide sequence ID" value="NZ_JBHRXK010000002.1"/>
</dbReference>
<dbReference type="Proteomes" id="UP001595740">
    <property type="component" value="Unassembled WGS sequence"/>
</dbReference>
<feature type="region of interest" description="Disordered" evidence="1">
    <location>
        <begin position="47"/>
        <end position="72"/>
    </location>
</feature>
<accession>A0ABV7RR06</accession>
<evidence type="ECO:0000256" key="1">
    <source>
        <dbReference type="SAM" id="MobiDB-lite"/>
    </source>
</evidence>
<evidence type="ECO:0008006" key="4">
    <source>
        <dbReference type="Google" id="ProtNLM"/>
    </source>
</evidence>